<dbReference type="EMBL" id="CAJOBC010008494">
    <property type="protein sequence ID" value="CAF3963263.1"/>
    <property type="molecule type" value="Genomic_DNA"/>
</dbReference>
<name>A0A814W7V6_9BILA</name>
<evidence type="ECO:0000313" key="1">
    <source>
        <dbReference type="EMBL" id="CAF1198638.1"/>
    </source>
</evidence>
<dbReference type="EMBL" id="CAJNOQ010008493">
    <property type="protein sequence ID" value="CAF1198638.1"/>
    <property type="molecule type" value="Genomic_DNA"/>
</dbReference>
<organism evidence="1 3">
    <name type="scientific">Didymodactylos carnosus</name>
    <dbReference type="NCBI Taxonomy" id="1234261"/>
    <lineage>
        <taxon>Eukaryota</taxon>
        <taxon>Metazoa</taxon>
        <taxon>Spiralia</taxon>
        <taxon>Gnathifera</taxon>
        <taxon>Rotifera</taxon>
        <taxon>Eurotatoria</taxon>
        <taxon>Bdelloidea</taxon>
        <taxon>Philodinida</taxon>
        <taxon>Philodinidae</taxon>
        <taxon>Didymodactylos</taxon>
    </lineage>
</organism>
<proteinExistence type="predicted"/>
<evidence type="ECO:0000313" key="2">
    <source>
        <dbReference type="EMBL" id="CAF3963263.1"/>
    </source>
</evidence>
<evidence type="ECO:0000313" key="3">
    <source>
        <dbReference type="Proteomes" id="UP000663829"/>
    </source>
</evidence>
<keyword evidence="3" id="KW-1185">Reference proteome</keyword>
<dbReference type="Proteomes" id="UP000663829">
    <property type="component" value="Unassembled WGS sequence"/>
</dbReference>
<accession>A0A814W7V6</accession>
<dbReference type="Proteomes" id="UP000681722">
    <property type="component" value="Unassembled WGS sequence"/>
</dbReference>
<reference evidence="1" key="1">
    <citation type="submission" date="2021-02" db="EMBL/GenBank/DDBJ databases">
        <authorList>
            <person name="Nowell W R."/>
        </authorList>
    </citation>
    <scope>NUCLEOTIDE SEQUENCE</scope>
</reference>
<sequence length="284" mass="33807">MEGFTIVWPHRNANNRNKDHSKYMRAQLRGIIDYLQIFDDTIDCEKYIKEIKYETIFLVVSSEFVQEIVPNVHDIDLIYAIYIYTNDNINVGDNEQWSKTYKKVSFLHTLELFNQFLIDSKNELKNIINSSILDKSTRNYDESLWYLLFLHIVVHNRLFEPTVNQRVVLVEKCNQYYCGNKSQQKLIDKFDRTYNSNHAIQWYTQSGFLFNILNKALRQQNITTIAYFRLFISVLCKQVMYQMDSTTANDDESIVYYRGQLMSVEEIKELAELVEYDIVVSSFF</sequence>
<protein>
    <submittedName>
        <fullName evidence="1">Uncharacterized protein</fullName>
    </submittedName>
</protein>
<dbReference type="AlphaFoldDB" id="A0A814W7V6"/>
<dbReference type="OrthoDB" id="10544289at2759"/>
<gene>
    <name evidence="1" type="ORF">GPM918_LOCUS23601</name>
    <name evidence="2" type="ORF">SRO942_LOCUS23600</name>
</gene>
<comment type="caution">
    <text evidence="1">The sequence shown here is derived from an EMBL/GenBank/DDBJ whole genome shotgun (WGS) entry which is preliminary data.</text>
</comment>